<protein>
    <submittedName>
        <fullName evidence="1">Uncharacterized protein</fullName>
    </submittedName>
</protein>
<dbReference type="Proteomes" id="UP001438707">
    <property type="component" value="Unassembled WGS sequence"/>
</dbReference>
<dbReference type="AlphaFoldDB" id="A0AAW1REC6"/>
<accession>A0AAW1REC6</accession>
<keyword evidence="2" id="KW-1185">Reference proteome</keyword>
<evidence type="ECO:0000313" key="2">
    <source>
        <dbReference type="Proteomes" id="UP001438707"/>
    </source>
</evidence>
<evidence type="ECO:0000313" key="1">
    <source>
        <dbReference type="EMBL" id="KAK9831557.1"/>
    </source>
</evidence>
<proteinExistence type="predicted"/>
<organism evidence="1 2">
    <name type="scientific">Apatococcus lobatus</name>
    <dbReference type="NCBI Taxonomy" id="904363"/>
    <lineage>
        <taxon>Eukaryota</taxon>
        <taxon>Viridiplantae</taxon>
        <taxon>Chlorophyta</taxon>
        <taxon>core chlorophytes</taxon>
        <taxon>Trebouxiophyceae</taxon>
        <taxon>Chlorellales</taxon>
        <taxon>Chlorellaceae</taxon>
        <taxon>Apatococcus</taxon>
    </lineage>
</organism>
<name>A0AAW1REC6_9CHLO</name>
<dbReference type="EMBL" id="JALJOS010000013">
    <property type="protein sequence ID" value="KAK9831557.1"/>
    <property type="molecule type" value="Genomic_DNA"/>
</dbReference>
<sequence>MPAATQDCKSPAAPKELLKSVEALKKACATVIAEHKWLADECSAADISIIYNSYPIKAAALHLWQTIYLLNGSTSPLACHILVPFATSFNAILGPNGRSRKVRDINAAWSRVLGQDMLPEALRSSSNSHQRNRILIAKSQQSYLACMKLPAPH</sequence>
<gene>
    <name evidence="1" type="ORF">WJX74_000084</name>
</gene>
<comment type="caution">
    <text evidence="1">The sequence shown here is derived from an EMBL/GenBank/DDBJ whole genome shotgun (WGS) entry which is preliminary data.</text>
</comment>
<reference evidence="1 2" key="1">
    <citation type="journal article" date="2024" name="Nat. Commun.">
        <title>Phylogenomics reveals the evolutionary origins of lichenization in chlorophyte algae.</title>
        <authorList>
            <person name="Puginier C."/>
            <person name="Libourel C."/>
            <person name="Otte J."/>
            <person name="Skaloud P."/>
            <person name="Haon M."/>
            <person name="Grisel S."/>
            <person name="Petersen M."/>
            <person name="Berrin J.G."/>
            <person name="Delaux P.M."/>
            <person name="Dal Grande F."/>
            <person name="Keller J."/>
        </authorList>
    </citation>
    <scope>NUCLEOTIDE SEQUENCE [LARGE SCALE GENOMIC DNA]</scope>
    <source>
        <strain evidence="1 2">SAG 2145</strain>
    </source>
</reference>